<comment type="caution">
    <text evidence="2">The sequence shown here is derived from an EMBL/GenBank/DDBJ whole genome shotgun (WGS) entry which is preliminary data.</text>
</comment>
<evidence type="ECO:0000313" key="2">
    <source>
        <dbReference type="EMBL" id="PHH60530.1"/>
    </source>
</evidence>
<gene>
    <name evidence="2" type="ORF">CDD81_1577</name>
</gene>
<evidence type="ECO:0000256" key="1">
    <source>
        <dbReference type="SAM" id="MobiDB-lite"/>
    </source>
</evidence>
<dbReference type="PANTHER" id="PTHR14303:SF0">
    <property type="entry name" value="DNA POLYMERASE DELTA SUBUNIT 4"/>
    <property type="match status" value="1"/>
</dbReference>
<dbReference type="AlphaFoldDB" id="A0A2C5XZH0"/>
<proteinExistence type="predicted"/>
<reference evidence="2 3" key="1">
    <citation type="submission" date="2017-06" db="EMBL/GenBank/DDBJ databases">
        <title>Ant-infecting Ophiocordyceps genomes reveal a high diversity of potential behavioral manipulation genes and a possible major role for enterotoxins.</title>
        <authorList>
            <person name="De Bekker C."/>
            <person name="Evans H.C."/>
            <person name="Brachmann A."/>
            <person name="Hughes D.P."/>
        </authorList>
    </citation>
    <scope>NUCLEOTIDE SEQUENCE [LARGE SCALE GENOMIC DNA]</scope>
    <source>
        <strain evidence="2 3">Map64</strain>
    </source>
</reference>
<dbReference type="PANTHER" id="PTHR14303">
    <property type="entry name" value="DNA POLYMERASE DELTA SUBUNIT 4"/>
    <property type="match status" value="1"/>
</dbReference>
<dbReference type="InterPro" id="IPR007218">
    <property type="entry name" value="DNA_pol_delta_4"/>
</dbReference>
<feature type="compositionally biased region" description="Polar residues" evidence="1">
    <location>
        <begin position="9"/>
        <end position="34"/>
    </location>
</feature>
<feature type="compositionally biased region" description="Low complexity" evidence="1">
    <location>
        <begin position="39"/>
        <end position="49"/>
    </location>
</feature>
<evidence type="ECO:0008006" key="4">
    <source>
        <dbReference type="Google" id="ProtNLM"/>
    </source>
</evidence>
<dbReference type="GO" id="GO:0000731">
    <property type="term" value="P:DNA synthesis involved in DNA repair"/>
    <property type="evidence" value="ECO:0007669"/>
    <property type="project" value="InterPro"/>
</dbReference>
<dbReference type="GO" id="GO:0043625">
    <property type="term" value="C:delta DNA polymerase complex"/>
    <property type="evidence" value="ECO:0007669"/>
    <property type="project" value="TreeGrafter"/>
</dbReference>
<dbReference type="Pfam" id="PF04081">
    <property type="entry name" value="DNA_pol_delta_4"/>
    <property type="match status" value="1"/>
</dbReference>
<sequence length="183" mass="20539">MPVPKRATRSGSVRGQSTLSFHNKITKSVPNDGTNIDKAAASVVASPASEPQNPRLTEKRVDDGDDALQAEQQIEPDWAQQVTPKSEAEREAVQISDAEIHKYWQSVEKQRRAPRVHQEHLETGEKILRYFDVSSQFGPCIGNSRLKRWHRAERLGLHPPIEVLALLLKEPQSPIQQSQVEGI</sequence>
<dbReference type="EMBL" id="NJET01000142">
    <property type="protein sequence ID" value="PHH60530.1"/>
    <property type="molecule type" value="Genomic_DNA"/>
</dbReference>
<feature type="region of interest" description="Disordered" evidence="1">
    <location>
        <begin position="1"/>
        <end position="66"/>
    </location>
</feature>
<keyword evidence="3" id="KW-1185">Reference proteome</keyword>
<dbReference type="GO" id="GO:0003887">
    <property type="term" value="F:DNA-directed DNA polymerase activity"/>
    <property type="evidence" value="ECO:0007669"/>
    <property type="project" value="TreeGrafter"/>
</dbReference>
<name>A0A2C5XZH0_9HYPO</name>
<dbReference type="Proteomes" id="UP000226192">
    <property type="component" value="Unassembled WGS sequence"/>
</dbReference>
<dbReference type="OrthoDB" id="337486at2759"/>
<feature type="region of interest" description="Disordered" evidence="1">
    <location>
        <begin position="74"/>
        <end position="93"/>
    </location>
</feature>
<organism evidence="2 3">
    <name type="scientific">Ophiocordyceps australis</name>
    <dbReference type="NCBI Taxonomy" id="1399860"/>
    <lineage>
        <taxon>Eukaryota</taxon>
        <taxon>Fungi</taxon>
        <taxon>Dikarya</taxon>
        <taxon>Ascomycota</taxon>
        <taxon>Pezizomycotina</taxon>
        <taxon>Sordariomycetes</taxon>
        <taxon>Hypocreomycetidae</taxon>
        <taxon>Hypocreales</taxon>
        <taxon>Ophiocordycipitaceae</taxon>
        <taxon>Ophiocordyceps</taxon>
    </lineage>
</organism>
<dbReference type="GO" id="GO:0006261">
    <property type="term" value="P:DNA-templated DNA replication"/>
    <property type="evidence" value="ECO:0007669"/>
    <property type="project" value="TreeGrafter"/>
</dbReference>
<evidence type="ECO:0000313" key="3">
    <source>
        <dbReference type="Proteomes" id="UP000226192"/>
    </source>
</evidence>
<dbReference type="STRING" id="1399860.A0A2C5XZH0"/>
<protein>
    <recommendedName>
        <fullName evidence="4">DNA polymerase delta subunit 4</fullName>
    </recommendedName>
</protein>
<accession>A0A2C5XZH0</accession>